<proteinExistence type="predicted"/>
<dbReference type="OrthoDB" id="6437153at2759"/>
<name>A0A8S1QAK1_9CILI</name>
<protein>
    <recommendedName>
        <fullName evidence="4">TRAF-type domain-containing protein</fullName>
    </recommendedName>
</protein>
<sequence>MTEYKRCPSCLEQVLSTNFLLHSLYCERNIVQCELCDQRIDINEKEEHMILHQKKPCFYCHLNYEQHLLQTHQKNCSNKPLLCVYCDLMINQQEMAQHQAKCGSRTEQCTICKKHIQKKEFDIHISICQQPSPPSPKREKLKQKLCESSDDLSVQEIKPNPQQKRPQKKQIKNCAQNQKKEQKDQKQQFQKGFLDDDEDEELQKVLQQSLNQK</sequence>
<dbReference type="AlphaFoldDB" id="A0A8S1QAK1"/>
<organism evidence="2 3">
    <name type="scientific">Paramecium sonneborni</name>
    <dbReference type="NCBI Taxonomy" id="65129"/>
    <lineage>
        <taxon>Eukaryota</taxon>
        <taxon>Sar</taxon>
        <taxon>Alveolata</taxon>
        <taxon>Ciliophora</taxon>
        <taxon>Intramacronucleata</taxon>
        <taxon>Oligohymenophorea</taxon>
        <taxon>Peniculida</taxon>
        <taxon>Parameciidae</taxon>
        <taxon>Paramecium</taxon>
    </lineage>
</organism>
<dbReference type="PANTHER" id="PTHR16295">
    <property type="entry name" value="TRAF-TYPE ZINC FINGER PROTEIN-RELATED"/>
    <property type="match status" value="1"/>
</dbReference>
<dbReference type="InterPro" id="IPR003903">
    <property type="entry name" value="UIM_dom"/>
</dbReference>
<dbReference type="InterPro" id="IPR051986">
    <property type="entry name" value="Innate_Immune_Apopt_Reg"/>
</dbReference>
<evidence type="ECO:0008006" key="4">
    <source>
        <dbReference type="Google" id="ProtNLM"/>
    </source>
</evidence>
<accession>A0A8S1QAK1</accession>
<dbReference type="Proteomes" id="UP000692954">
    <property type="component" value="Unassembled WGS sequence"/>
</dbReference>
<dbReference type="PROSITE" id="PS50330">
    <property type="entry name" value="UIM"/>
    <property type="match status" value="1"/>
</dbReference>
<reference evidence="2" key="1">
    <citation type="submission" date="2021-01" db="EMBL/GenBank/DDBJ databases">
        <authorList>
            <consortium name="Genoscope - CEA"/>
            <person name="William W."/>
        </authorList>
    </citation>
    <scope>NUCLEOTIDE SEQUENCE</scope>
</reference>
<dbReference type="PANTHER" id="PTHR16295:SF10">
    <property type="entry name" value="EXPRESSED PROTEIN"/>
    <property type="match status" value="1"/>
</dbReference>
<comment type="caution">
    <text evidence="2">The sequence shown here is derived from an EMBL/GenBank/DDBJ whole genome shotgun (WGS) entry which is preliminary data.</text>
</comment>
<evidence type="ECO:0000313" key="2">
    <source>
        <dbReference type="EMBL" id="CAD8112746.1"/>
    </source>
</evidence>
<keyword evidence="3" id="KW-1185">Reference proteome</keyword>
<dbReference type="GO" id="GO:0005739">
    <property type="term" value="C:mitochondrion"/>
    <property type="evidence" value="ECO:0007669"/>
    <property type="project" value="TreeGrafter"/>
</dbReference>
<feature type="region of interest" description="Disordered" evidence="1">
    <location>
        <begin position="149"/>
        <end position="197"/>
    </location>
</feature>
<gene>
    <name evidence="2" type="ORF">PSON_ATCC_30995.1.T1010158</name>
</gene>
<evidence type="ECO:0000313" key="3">
    <source>
        <dbReference type="Proteomes" id="UP000692954"/>
    </source>
</evidence>
<evidence type="ECO:0000256" key="1">
    <source>
        <dbReference type="SAM" id="MobiDB-lite"/>
    </source>
</evidence>
<dbReference type="EMBL" id="CAJJDN010000101">
    <property type="protein sequence ID" value="CAD8112746.1"/>
    <property type="molecule type" value="Genomic_DNA"/>
</dbReference>